<proteinExistence type="inferred from homology"/>
<name>A0ABZ2LQX6_9BACT</name>
<dbReference type="RefSeq" id="WP_394822952.1">
    <property type="nucleotide sequence ID" value="NZ_CP089984.1"/>
</dbReference>
<gene>
    <name evidence="2" type="ORF">LZC94_36485</name>
</gene>
<comment type="similarity">
    <text evidence="1">Belongs to the outer membrane factor (OMF) (TC 1.B.17) family.</text>
</comment>
<dbReference type="Proteomes" id="UP001370348">
    <property type="component" value="Chromosome"/>
</dbReference>
<accession>A0ABZ2LQX6</accession>
<reference evidence="2 3" key="1">
    <citation type="submission" date="2021-12" db="EMBL/GenBank/DDBJ databases">
        <title>Discovery of the Pendulisporaceae a myxobacterial family with distinct sporulation behavior and unique specialized metabolism.</title>
        <authorList>
            <person name="Garcia R."/>
            <person name="Popoff A."/>
            <person name="Bader C.D."/>
            <person name="Loehr J."/>
            <person name="Walesch S."/>
            <person name="Walt C."/>
            <person name="Boldt J."/>
            <person name="Bunk B."/>
            <person name="Haeckl F.J.F.P.J."/>
            <person name="Gunesch A.P."/>
            <person name="Birkelbach J."/>
            <person name="Nuebel U."/>
            <person name="Pietschmann T."/>
            <person name="Bach T."/>
            <person name="Mueller R."/>
        </authorList>
    </citation>
    <scope>NUCLEOTIDE SEQUENCE [LARGE SCALE GENOMIC DNA]</scope>
    <source>
        <strain evidence="2 3">MSr11954</strain>
    </source>
</reference>
<dbReference type="PANTHER" id="PTHR30203:SF24">
    <property type="entry name" value="BLR4935 PROTEIN"/>
    <property type="match status" value="1"/>
</dbReference>
<dbReference type="PANTHER" id="PTHR30203">
    <property type="entry name" value="OUTER MEMBRANE CATION EFFLUX PROTEIN"/>
    <property type="match status" value="1"/>
</dbReference>
<keyword evidence="3" id="KW-1185">Reference proteome</keyword>
<dbReference type="Gene3D" id="1.20.1600.10">
    <property type="entry name" value="Outer membrane efflux proteins (OEP)"/>
    <property type="match status" value="1"/>
</dbReference>
<dbReference type="Pfam" id="PF02321">
    <property type="entry name" value="OEP"/>
    <property type="match status" value="2"/>
</dbReference>
<organism evidence="2 3">
    <name type="scientific">Pendulispora albinea</name>
    <dbReference type="NCBI Taxonomy" id="2741071"/>
    <lineage>
        <taxon>Bacteria</taxon>
        <taxon>Pseudomonadati</taxon>
        <taxon>Myxococcota</taxon>
        <taxon>Myxococcia</taxon>
        <taxon>Myxococcales</taxon>
        <taxon>Sorangiineae</taxon>
        <taxon>Pendulisporaceae</taxon>
        <taxon>Pendulispora</taxon>
    </lineage>
</organism>
<dbReference type="InterPro" id="IPR003423">
    <property type="entry name" value="OMP_efflux"/>
</dbReference>
<protein>
    <submittedName>
        <fullName evidence="2">TolC family protein</fullName>
    </submittedName>
</protein>
<evidence type="ECO:0000313" key="2">
    <source>
        <dbReference type="EMBL" id="WXB13329.1"/>
    </source>
</evidence>
<dbReference type="EMBL" id="CP089984">
    <property type="protein sequence ID" value="WXB13329.1"/>
    <property type="molecule type" value="Genomic_DNA"/>
</dbReference>
<evidence type="ECO:0000313" key="3">
    <source>
        <dbReference type="Proteomes" id="UP001370348"/>
    </source>
</evidence>
<evidence type="ECO:0000256" key="1">
    <source>
        <dbReference type="ARBA" id="ARBA00007613"/>
    </source>
</evidence>
<sequence>MANGNLELVAQRANVSIAQAQLGIAKIFPDPVITGGLFQYDVTQKGNPTATVVQLGVPVQLGGKRGARVAVAESGISVAEADLDDFLRLLRSSAAHAYIDSLRARLVVERKRRTLASLESLVAVNVQRLKAGDIGEVLLVQSRVEAAQFRAQVVSADGEVRAADLALLQQMGAAATAHMRRAVELGGDLRTVADRKFQAETLVAFALGHRPDLRSAKKRVALAHTVVDLARANRVIDVTLGATWQHNFPVSGATQMPASDFLGGTLSVPLPFSRIYRGDLDAAHTSEAQSETLARAAEIHVEVEVRQALARYEAASARVKLYTQDVLSDADKVLEKTLYNYQRGGATLVEVLVAQRTVDDVYLSYYDALADSAHTLVGLQQAAAYWDLEL</sequence>
<dbReference type="SUPFAM" id="SSF56954">
    <property type="entry name" value="Outer membrane efflux proteins (OEP)"/>
    <property type="match status" value="1"/>
</dbReference>
<dbReference type="InterPro" id="IPR010131">
    <property type="entry name" value="MdtP/NodT-like"/>
</dbReference>